<dbReference type="FunFam" id="1.10.1200.10:FF:000005">
    <property type="entry name" value="Nonribosomal peptide synthetase 1"/>
    <property type="match status" value="2"/>
</dbReference>
<dbReference type="InterPro" id="IPR013217">
    <property type="entry name" value="Methyltransf_12"/>
</dbReference>
<dbReference type="Pfam" id="PF00550">
    <property type="entry name" value="PP-binding"/>
    <property type="match status" value="2"/>
</dbReference>
<name>A0A6M0RDT1_9CYAN</name>
<evidence type="ECO:0000256" key="3">
    <source>
        <dbReference type="ARBA" id="ARBA00022450"/>
    </source>
</evidence>
<protein>
    <submittedName>
        <fullName evidence="7">Amino acid adenylation domain-containing protein</fullName>
    </submittedName>
</protein>
<evidence type="ECO:0000313" key="7">
    <source>
        <dbReference type="EMBL" id="NEZ54434.1"/>
    </source>
</evidence>
<comment type="similarity">
    <text evidence="2">Belongs to the ATP-dependent AMP-binding enzyme family.</text>
</comment>
<dbReference type="SUPFAM" id="SSF53474">
    <property type="entry name" value="alpha/beta-Hydrolases"/>
    <property type="match status" value="1"/>
</dbReference>
<keyword evidence="8" id="KW-1185">Reference proteome</keyword>
<dbReference type="PANTHER" id="PTHR45527:SF14">
    <property type="entry name" value="PLIPASTATIN SYNTHASE SUBUNIT B"/>
    <property type="match status" value="1"/>
</dbReference>
<dbReference type="Pfam" id="PF08242">
    <property type="entry name" value="Methyltransf_12"/>
    <property type="match status" value="1"/>
</dbReference>
<dbReference type="CDD" id="cd17651">
    <property type="entry name" value="A_NRPS_VisG_like"/>
    <property type="match status" value="1"/>
</dbReference>
<evidence type="ECO:0000259" key="6">
    <source>
        <dbReference type="PROSITE" id="PS50075"/>
    </source>
</evidence>
<evidence type="ECO:0000256" key="1">
    <source>
        <dbReference type="ARBA" id="ARBA00001957"/>
    </source>
</evidence>
<dbReference type="SUPFAM" id="SSF52777">
    <property type="entry name" value="CoA-dependent acyltransferases"/>
    <property type="match status" value="2"/>
</dbReference>
<dbReference type="GO" id="GO:0003824">
    <property type="term" value="F:catalytic activity"/>
    <property type="evidence" value="ECO:0007669"/>
    <property type="project" value="InterPro"/>
</dbReference>
<keyword evidence="4" id="KW-0597">Phosphoprotein</keyword>
<dbReference type="PROSITE" id="PS00012">
    <property type="entry name" value="PHOSPHOPANTETHEINE"/>
    <property type="match status" value="1"/>
</dbReference>
<dbReference type="CDD" id="cd19531">
    <property type="entry name" value="LCL_NRPS-like"/>
    <property type="match status" value="1"/>
</dbReference>
<dbReference type="Proteomes" id="UP000481033">
    <property type="component" value="Unassembled WGS sequence"/>
</dbReference>
<comment type="caution">
    <text evidence="7">The sequence shown here is derived from an EMBL/GenBank/DDBJ whole genome shotgun (WGS) entry which is preliminary data.</text>
</comment>
<sequence>MLMEKILEQCRLLLPWNDTVIESPDYPCIHQLFESQVERTPDAIAVVFEEQYLTYRELNNRANQLAHYLQGLGVGPDVLVGLCIERSLDMVIAMLGILKAGGAYVPLDPVYPSERLAYMLANSQASVLLTQTQFLERLPDGEAQVICIETHRQAISTQSDRNLPNCTIPNNLAYVIYTSGSTGKPKGVMMEHGALVNLICWQLEQTTLSQNAKTLQFSPVSFDVSFQEIFTTLCGGGTLVLISEEVRRDPVALLHLLTDREIERLFLPFVALQQLAEVAKSFEVLPRHLGEIITAGEQLQVTEAIVSFFAKLPNCTLHNQYGPSETHVTTAFTLQGLPQDWSTLPPIGCTINNTEVHLLDESLQPVPMGVAGELYVGGACLARGYINREDLTHERFIPNPFSPEFSPRLYKTGDLARYLIDGNIQFLGRIDAQVKIRGYRIELGELEVVLSQYPTVKQAAVVAREDSPGGKRLIAYVVPVAEGAESPKLEGHIETEQVQQWEKIWDEAYGQPADDWESGFHIGGWYDTYTGKALPEPQVREWVDFTVKRILSLNPQRVLEIGCGTGLLLFQIAPHCQDYCGTDIASEGLNYIEHQIQDSPLEASVTLHHSAADELEGMAVDSFDTVVINGVVQFFPNAYYLVRVVERVVQLVQPGGTIFIGDVESFPLLEAFHTSVQRTQASASLSTVALRDRIQKHTAQTQKLAIAPEFFVALKEHLPQISHVEIQLKRGHYQNELTRFRYDVVLHLGKKVSPPTPSPISLNWQQDNLTAATVRQQLIETSPEILVVTHVPNARIWADVKAMELLANPDCPETVGDLRQQISPEGIEPEDWWAWQSEVPYRINISGSGDGGEAYYDVVFVRNDINIIADSTIISPPQSGLQHWSTYTNQPYIGFKPSQLIPQLRDFLTEKLPDYMMPSAFVMLDTLPLTPSGKVDRRALPAPDRSRPILDVELVAPRTPTEEILSGIWTEVLNLNEIGVSDNFFLLGGDSIQATQLISRVRDTFKIELSLHRLFESPTVAELSEDILGARCQQLTAIKPIPRGGDLPLSFAEQRLWFLDQLQEGSTTYNEQEALRLTGSLQIEALQSAMQEIVCRHEILRTNFQAVDGSTVRVIRSELDLKMSIVDLQQLPTDKQLAQVQQLGKQEIQKPFDLATDSLLRVTLLQLATHDYVLLLTMHHIITDGWSTGVFCHELAALYGAFVQGKPSPLPPLPIQYADFAGWQRQPTTAEVLAPQLDYWKQQLAGVPPLLELPTDCPRKTVQTSQGGKDFFEFGLELTEQLKRLSQENGVTLFMTLLAAFSTLLYRYSNQADILVGTPIANRNRSELEGLMGFFVNTLVLRSRFEANPTFAELLDQVRQTSLDAYAHQDVPFEQLVEALQPERSLSYTPIFQVMFALQNAPMATLELPEVSFNWLPLENARAPFDLFLSMEETETGLSGYWEYNRDLFEAATIRRAIGHFQTLLAALVAKPQMGVDELPLLTAAERHQVLVEWNNTQAEYPQDKCIHQLFEEQVKRSPDAVAVVFGNEQLTYQELNNRANQLAHYLQSLGVGPEVLVGIYIERSLEMVVGLLGILKAGGAYVPLDPNYPSERLAYIVDNSQATALVTTHQLAAQLPCLPKHLICLDDDDWDVISTHRTDNLQSNVQPDNLAYVIYTSGSTGNPKGVEICHQSLVNFLCSMGVTPGLTDADVVLAVTTLCFDIAALEIYLPLIVGAKTVVASRDVAADGKQLAVELEHSGATVMQATPATWQMLLAVGWQGKRSLKIICGGEALSMQLAANLGEKGASVWNLYGPTEATVWSTVCPVSTLDTIAHHQDVSVSIGTAIANTQTYILDRHRQPVPIGVPGELHIGGTGLARGYLNRPELTAAKFIPNPFFSSEFKTQKSKEERLYKTGDLARYLPDGHIEFIGRIDNQVKIRGFRIELGEIEATFAQYPEVQEVVVIAREDSPGNKRLVAYVVAKEEVTSSDLRGFLKSKLPDYMVPSAFVFLEKIPLTPNGKRDRQALPAPDADDISDRSDFIPPRNSAELQLAQIWSEVLNISAVGVTDNFFDLGGHSLLAVRLMARIEQQLGIHLPLTTLFTEPTIESQATLLNSYNDVRSSSPLVPIQPSGELPPLFCVHPIGGNVLCYAELARHLGNNQPLYGLQSSGLSGESDPLAKIEEMAVTYIKALQEIQPNGPYYLGGWSMGGVIAMEMAQQLQNAGQIVALVALIDSYAPSTMTDLDSTDEVSLANSLVADLSGLLETELSLAQFNLMQLQPQEKLQHIFSVAKRLHLLPPGVGMEQMEQLFHVFKANRVALGNHQPQPYSGRVVLFCASSSAEQGRGWRSIITGQFETNTIEGDHYEIMRSPHIQVLAKELTAYLHQCHHGVDKSLELTKNKNLWR</sequence>
<dbReference type="Gene3D" id="3.30.559.30">
    <property type="entry name" value="Nonribosomal peptide synthetase, condensation domain"/>
    <property type="match status" value="1"/>
</dbReference>
<dbReference type="SUPFAM" id="SSF47336">
    <property type="entry name" value="ACP-like"/>
    <property type="match status" value="2"/>
</dbReference>
<dbReference type="InterPro" id="IPR009081">
    <property type="entry name" value="PP-bd_ACP"/>
</dbReference>
<evidence type="ECO:0000313" key="8">
    <source>
        <dbReference type="Proteomes" id="UP000481033"/>
    </source>
</evidence>
<dbReference type="GO" id="GO:0008610">
    <property type="term" value="P:lipid biosynthetic process"/>
    <property type="evidence" value="ECO:0007669"/>
    <property type="project" value="UniProtKB-ARBA"/>
</dbReference>
<feature type="domain" description="Carrier" evidence="6">
    <location>
        <begin position="2023"/>
        <end position="2098"/>
    </location>
</feature>
<dbReference type="GO" id="GO:0043041">
    <property type="term" value="P:amino acid activation for nonribosomal peptide biosynthetic process"/>
    <property type="evidence" value="ECO:0007669"/>
    <property type="project" value="TreeGrafter"/>
</dbReference>
<dbReference type="GO" id="GO:0031177">
    <property type="term" value="F:phosphopantetheine binding"/>
    <property type="evidence" value="ECO:0007669"/>
    <property type="project" value="InterPro"/>
</dbReference>
<dbReference type="Gene3D" id="3.30.559.10">
    <property type="entry name" value="Chloramphenicol acetyltransferase-like domain"/>
    <property type="match status" value="1"/>
</dbReference>
<dbReference type="RefSeq" id="WP_163696029.1">
    <property type="nucleotide sequence ID" value="NZ_QXHD01000003.1"/>
</dbReference>
<dbReference type="GO" id="GO:0005829">
    <property type="term" value="C:cytosol"/>
    <property type="evidence" value="ECO:0007669"/>
    <property type="project" value="TreeGrafter"/>
</dbReference>
<feature type="domain" description="Carrier" evidence="6">
    <location>
        <begin position="956"/>
        <end position="1031"/>
    </location>
</feature>
<dbReference type="InterPro" id="IPR029063">
    <property type="entry name" value="SAM-dependent_MTases_sf"/>
</dbReference>
<dbReference type="PROSITE" id="PS00455">
    <property type="entry name" value="AMP_BINDING"/>
    <property type="match status" value="2"/>
</dbReference>
<dbReference type="EMBL" id="QXHD01000003">
    <property type="protein sequence ID" value="NEZ54434.1"/>
    <property type="molecule type" value="Genomic_DNA"/>
</dbReference>
<dbReference type="InterPro" id="IPR036736">
    <property type="entry name" value="ACP-like_sf"/>
</dbReference>
<dbReference type="SMART" id="SM00823">
    <property type="entry name" value="PKS_PP"/>
    <property type="match status" value="2"/>
</dbReference>
<dbReference type="InterPro" id="IPR000873">
    <property type="entry name" value="AMP-dep_synth/lig_dom"/>
</dbReference>
<dbReference type="NCBIfam" id="NF003417">
    <property type="entry name" value="PRK04813.1"/>
    <property type="match status" value="3"/>
</dbReference>
<proteinExistence type="inferred from homology"/>
<dbReference type="InterPro" id="IPR020806">
    <property type="entry name" value="PKS_PP-bd"/>
</dbReference>
<dbReference type="InterPro" id="IPR023213">
    <property type="entry name" value="CAT-like_dom_sf"/>
</dbReference>
<dbReference type="InterPro" id="IPR045851">
    <property type="entry name" value="AMP-bd_C_sf"/>
</dbReference>
<dbReference type="InterPro" id="IPR029058">
    <property type="entry name" value="AB_hydrolase_fold"/>
</dbReference>
<dbReference type="Gene3D" id="3.30.300.30">
    <property type="match status" value="3"/>
</dbReference>
<keyword evidence="3" id="KW-0596">Phosphopantetheine</keyword>
<dbReference type="FunFam" id="3.30.300.30:FF:000010">
    <property type="entry name" value="Enterobactin synthetase component F"/>
    <property type="match status" value="1"/>
</dbReference>
<dbReference type="SUPFAM" id="SSF53335">
    <property type="entry name" value="S-adenosyl-L-methionine-dependent methyltransferases"/>
    <property type="match status" value="1"/>
</dbReference>
<dbReference type="CDD" id="cd12116">
    <property type="entry name" value="A_NRPS_Ta1_like"/>
    <property type="match status" value="1"/>
</dbReference>
<dbReference type="FunFam" id="3.30.559.10:FF:000012">
    <property type="entry name" value="Non-ribosomal peptide synthetase"/>
    <property type="match status" value="1"/>
</dbReference>
<dbReference type="Gene3D" id="1.10.1200.10">
    <property type="entry name" value="ACP-like"/>
    <property type="match status" value="2"/>
</dbReference>
<evidence type="ECO:0000256" key="2">
    <source>
        <dbReference type="ARBA" id="ARBA00006432"/>
    </source>
</evidence>
<dbReference type="Pfam" id="PF00668">
    <property type="entry name" value="Condensation"/>
    <property type="match status" value="1"/>
</dbReference>
<keyword evidence="5" id="KW-0677">Repeat</keyword>
<evidence type="ECO:0000256" key="5">
    <source>
        <dbReference type="ARBA" id="ARBA00022737"/>
    </source>
</evidence>
<dbReference type="PROSITE" id="PS50075">
    <property type="entry name" value="CARRIER"/>
    <property type="match status" value="2"/>
</dbReference>
<dbReference type="FunFam" id="3.40.50.980:FF:000001">
    <property type="entry name" value="Non-ribosomal peptide synthetase"/>
    <property type="match status" value="2"/>
</dbReference>
<dbReference type="GO" id="GO:0009403">
    <property type="term" value="P:toxin biosynthetic process"/>
    <property type="evidence" value="ECO:0007669"/>
    <property type="project" value="UniProtKB-ARBA"/>
</dbReference>
<reference evidence="7 8" key="1">
    <citation type="journal article" date="2020" name="Microb. Ecol.">
        <title>Ecogenomics of the Marine Benthic Filamentous Cyanobacterium Adonisia.</title>
        <authorList>
            <person name="Walter J.M."/>
            <person name="Coutinho F.H."/>
            <person name="Leomil L."/>
            <person name="Hargreaves P.I."/>
            <person name="Campeao M.E."/>
            <person name="Vieira V.V."/>
            <person name="Silva B.S."/>
            <person name="Fistarol G.O."/>
            <person name="Salomon P.S."/>
            <person name="Sawabe T."/>
            <person name="Mino S."/>
            <person name="Hosokawa M."/>
            <person name="Miyashita H."/>
            <person name="Maruyama F."/>
            <person name="van Verk M.C."/>
            <person name="Dutilh B.E."/>
            <person name="Thompson C.C."/>
            <person name="Thompson F.L."/>
        </authorList>
    </citation>
    <scope>NUCLEOTIDE SEQUENCE [LARGE SCALE GENOMIC DNA]</scope>
    <source>
        <strain evidence="7 8">CCMR0081</strain>
    </source>
</reference>
<evidence type="ECO:0000256" key="4">
    <source>
        <dbReference type="ARBA" id="ARBA00022553"/>
    </source>
</evidence>
<organism evidence="7 8">
    <name type="scientific">Adonisia turfae CCMR0081</name>
    <dbReference type="NCBI Taxonomy" id="2292702"/>
    <lineage>
        <taxon>Bacteria</taxon>
        <taxon>Bacillati</taxon>
        <taxon>Cyanobacteriota</taxon>
        <taxon>Adonisia</taxon>
        <taxon>Adonisia turfae</taxon>
    </lineage>
</organism>
<dbReference type="InterPro" id="IPR001242">
    <property type="entry name" value="Condensation_dom"/>
</dbReference>
<accession>A0A6M0RDT1</accession>
<dbReference type="InterPro" id="IPR020802">
    <property type="entry name" value="TesA-like"/>
</dbReference>
<dbReference type="NCBIfam" id="TIGR01733">
    <property type="entry name" value="AA-adenyl-dom"/>
    <property type="match status" value="2"/>
</dbReference>
<dbReference type="InterPro" id="IPR006162">
    <property type="entry name" value="Ppantetheine_attach_site"/>
</dbReference>
<dbReference type="Pfam" id="PF00975">
    <property type="entry name" value="Thioesterase"/>
    <property type="match status" value="1"/>
</dbReference>
<dbReference type="InterPro" id="IPR020845">
    <property type="entry name" value="AMP-binding_CS"/>
</dbReference>
<dbReference type="SMART" id="SM00824">
    <property type="entry name" value="PKS_TE"/>
    <property type="match status" value="1"/>
</dbReference>
<dbReference type="Gene3D" id="2.30.38.10">
    <property type="entry name" value="Luciferase, Domain 3"/>
    <property type="match status" value="2"/>
</dbReference>
<dbReference type="PANTHER" id="PTHR45527">
    <property type="entry name" value="NONRIBOSOMAL PEPTIDE SYNTHETASE"/>
    <property type="match status" value="1"/>
</dbReference>
<dbReference type="SUPFAM" id="SSF56801">
    <property type="entry name" value="Acetyl-CoA synthetase-like"/>
    <property type="match status" value="2"/>
</dbReference>
<dbReference type="InterPro" id="IPR001031">
    <property type="entry name" value="Thioesterase"/>
</dbReference>
<dbReference type="Pfam" id="PF00501">
    <property type="entry name" value="AMP-binding"/>
    <property type="match status" value="2"/>
</dbReference>
<dbReference type="InterPro" id="IPR025110">
    <property type="entry name" value="AMP-bd_C"/>
</dbReference>
<gene>
    <name evidence="7" type="ORF">DXZ20_01715</name>
</gene>
<dbReference type="FunFam" id="2.30.38.10:FF:000001">
    <property type="entry name" value="Non-ribosomal peptide synthetase PvdI"/>
    <property type="match status" value="2"/>
</dbReference>
<dbReference type="Pfam" id="PF13193">
    <property type="entry name" value="AMP-binding_C"/>
    <property type="match status" value="2"/>
</dbReference>
<comment type="cofactor">
    <cofactor evidence="1">
        <name>pantetheine 4'-phosphate</name>
        <dbReference type="ChEBI" id="CHEBI:47942"/>
    </cofactor>
</comment>
<dbReference type="CDD" id="cd02440">
    <property type="entry name" value="AdoMet_MTases"/>
    <property type="match status" value="1"/>
</dbReference>
<dbReference type="FunFam" id="3.40.50.12780:FF:000012">
    <property type="entry name" value="Non-ribosomal peptide synthetase"/>
    <property type="match status" value="2"/>
</dbReference>
<dbReference type="Gene3D" id="3.40.50.150">
    <property type="entry name" value="Vaccinia Virus protein VP39"/>
    <property type="match status" value="1"/>
</dbReference>
<dbReference type="Gene3D" id="3.40.50.980">
    <property type="match status" value="4"/>
</dbReference>
<dbReference type="InterPro" id="IPR010071">
    <property type="entry name" value="AA_adenyl_dom"/>
</dbReference>
<dbReference type="Gene3D" id="3.40.50.1820">
    <property type="entry name" value="alpha/beta hydrolase"/>
    <property type="match status" value="1"/>
</dbReference>